<dbReference type="InterPro" id="IPR036397">
    <property type="entry name" value="RNaseH_sf"/>
</dbReference>
<evidence type="ECO:0000313" key="2">
    <source>
        <dbReference type="EMBL" id="OHA96244.1"/>
    </source>
</evidence>
<dbReference type="Gene3D" id="3.30.420.10">
    <property type="entry name" value="Ribonuclease H-like superfamily/Ribonuclease H"/>
    <property type="match status" value="1"/>
</dbReference>
<dbReference type="AlphaFoldDB" id="A0A1G2TG20"/>
<dbReference type="Proteomes" id="UP000178175">
    <property type="component" value="Unassembled WGS sequence"/>
</dbReference>
<feature type="domain" description="Integrase catalytic" evidence="1">
    <location>
        <begin position="151"/>
        <end position="268"/>
    </location>
</feature>
<dbReference type="EMBL" id="MHVR01000007">
    <property type="protein sequence ID" value="OHA96244.1"/>
    <property type="molecule type" value="Genomic_DNA"/>
</dbReference>
<proteinExistence type="predicted"/>
<dbReference type="PANTHER" id="PTHR47515">
    <property type="entry name" value="LOW CALCIUM RESPONSE LOCUS PROTEIN T"/>
    <property type="match status" value="1"/>
</dbReference>
<gene>
    <name evidence="2" type="ORF">A3C70_02295</name>
</gene>
<dbReference type="PANTHER" id="PTHR47515:SF1">
    <property type="entry name" value="BLR2054 PROTEIN"/>
    <property type="match status" value="1"/>
</dbReference>
<evidence type="ECO:0000313" key="3">
    <source>
        <dbReference type="Proteomes" id="UP000178175"/>
    </source>
</evidence>
<comment type="caution">
    <text evidence="2">The sequence shown here is derived from an EMBL/GenBank/DDBJ whole genome shotgun (WGS) entry which is preliminary data.</text>
</comment>
<dbReference type="InterPro" id="IPR012337">
    <property type="entry name" value="RNaseH-like_sf"/>
</dbReference>
<dbReference type="GO" id="GO:0015074">
    <property type="term" value="P:DNA integration"/>
    <property type="evidence" value="ECO:0007669"/>
    <property type="project" value="InterPro"/>
</dbReference>
<dbReference type="PROSITE" id="PS50994">
    <property type="entry name" value="INTEGRASE"/>
    <property type="match status" value="1"/>
</dbReference>
<reference evidence="2 3" key="1">
    <citation type="journal article" date="2016" name="Nat. Commun.">
        <title>Thousands of microbial genomes shed light on interconnected biogeochemical processes in an aquifer system.</title>
        <authorList>
            <person name="Anantharaman K."/>
            <person name="Brown C.T."/>
            <person name="Hug L.A."/>
            <person name="Sharon I."/>
            <person name="Castelle C.J."/>
            <person name="Probst A.J."/>
            <person name="Thomas B.C."/>
            <person name="Singh A."/>
            <person name="Wilkins M.J."/>
            <person name="Karaoz U."/>
            <person name="Brodie E.L."/>
            <person name="Williams K.H."/>
            <person name="Hubbard S.S."/>
            <person name="Banfield J.F."/>
        </authorList>
    </citation>
    <scope>NUCLEOTIDE SEQUENCE [LARGE SCALE GENOMIC DNA]</scope>
</reference>
<dbReference type="GO" id="GO:0003676">
    <property type="term" value="F:nucleic acid binding"/>
    <property type="evidence" value="ECO:0007669"/>
    <property type="project" value="InterPro"/>
</dbReference>
<dbReference type="InterPro" id="IPR001584">
    <property type="entry name" value="Integrase_cat-core"/>
</dbReference>
<sequence length="346" mass="40138">MITEQAKERTRILAFWKKHGTEATGEAFRVKRRTLFLWQRHLKEGQGKLEVLNPKRKTPKNKRRRIWDTRLLEEIRRLRLEHPNLGADKIHPLLLDFADTEGITRIPGSSTIERLIVDLGGLCTSPQKLSHFGKVKKTNRQKVLKKPKDLVPKYPGHVIALDTIEKQKDGRRIYILTAIDIFTRTIFAIATRSHSSKTFAHFFFLIMGLFPYEIKNVLTDNGSEFKKYLNELLKQNGITHYHTYPKTPKMNAHVERFNRTLQEEFLNYHKGLLLDCEAFNSKLMGLPGLVQHQASSLCFRQQDDTGTVSVIMETTREVGITSEVQKWVASYMRLTLIHAFANFVWG</sequence>
<dbReference type="SUPFAM" id="SSF53098">
    <property type="entry name" value="Ribonuclease H-like"/>
    <property type="match status" value="1"/>
</dbReference>
<name>A0A1G2TG20_9BACT</name>
<evidence type="ECO:0000259" key="1">
    <source>
        <dbReference type="PROSITE" id="PS50994"/>
    </source>
</evidence>
<protein>
    <recommendedName>
        <fullName evidence="1">Integrase catalytic domain-containing protein</fullName>
    </recommendedName>
</protein>
<accession>A0A1G2TG20</accession>
<organism evidence="2 3">
    <name type="scientific">Candidatus Zambryskibacteria bacterium RIFCSPHIGHO2_02_FULL_43_14</name>
    <dbReference type="NCBI Taxonomy" id="1802748"/>
    <lineage>
        <taxon>Bacteria</taxon>
        <taxon>Candidatus Zambryskiibacteriota</taxon>
    </lineage>
</organism>
<dbReference type="Pfam" id="PF00665">
    <property type="entry name" value="rve"/>
    <property type="match status" value="1"/>
</dbReference>